<sequence>MGNGHNHRRTRILLSAPAVWSAVVLMLAVALLPTVSRLATAMTNGQLIFLQEICTASSAADGNDAPAPVKAMTACPYCLLQAELPYPVQPSALAAVVLQPLYFLPRLFHLAPSPLFAWINALSRAPPTA</sequence>
<keyword evidence="1" id="KW-0472">Membrane</keyword>
<dbReference type="EMBL" id="JBIUZV010000008">
    <property type="protein sequence ID" value="MFJ3047229.1"/>
    <property type="molecule type" value="Genomic_DNA"/>
</dbReference>
<proteinExistence type="predicted"/>
<evidence type="ECO:0000313" key="3">
    <source>
        <dbReference type="Proteomes" id="UP001617427"/>
    </source>
</evidence>
<dbReference type="RefSeq" id="WP_402701752.1">
    <property type="nucleotide sequence ID" value="NZ_JBIUZV010000008.1"/>
</dbReference>
<gene>
    <name evidence="2" type="ORF">ACIPEN_15485</name>
</gene>
<evidence type="ECO:0000256" key="1">
    <source>
        <dbReference type="SAM" id="Phobius"/>
    </source>
</evidence>
<accession>A0ABW8F1Q8</accession>
<dbReference type="InterPro" id="IPR021333">
    <property type="entry name" value="DUF2946"/>
</dbReference>
<feature type="transmembrane region" description="Helical" evidence="1">
    <location>
        <begin position="12"/>
        <end position="32"/>
    </location>
</feature>
<comment type="caution">
    <text evidence="2">The sequence shown here is derived from an EMBL/GenBank/DDBJ whole genome shotgun (WGS) entry which is preliminary data.</text>
</comment>
<protein>
    <submittedName>
        <fullName evidence="2">DUF2946 family protein</fullName>
    </submittedName>
</protein>
<keyword evidence="1" id="KW-1133">Transmembrane helix</keyword>
<evidence type="ECO:0000313" key="2">
    <source>
        <dbReference type="EMBL" id="MFJ3047229.1"/>
    </source>
</evidence>
<name>A0ABW8F1Q8_9BURK</name>
<keyword evidence="3" id="KW-1185">Reference proteome</keyword>
<dbReference type="Pfam" id="PF11162">
    <property type="entry name" value="DUF2946"/>
    <property type="match status" value="1"/>
</dbReference>
<reference evidence="2 3" key="1">
    <citation type="submission" date="2024-10" db="EMBL/GenBank/DDBJ databases">
        <title>The Natural Products Discovery Center: Release of the First 8490 Sequenced Strains for Exploring Actinobacteria Biosynthetic Diversity.</title>
        <authorList>
            <person name="Kalkreuter E."/>
            <person name="Kautsar S.A."/>
            <person name="Yang D."/>
            <person name="Bader C.D."/>
            <person name="Teijaro C.N."/>
            <person name="Fluegel L."/>
            <person name="Davis C.M."/>
            <person name="Simpson J.R."/>
            <person name="Lauterbach L."/>
            <person name="Steele A.D."/>
            <person name="Gui C."/>
            <person name="Meng S."/>
            <person name="Li G."/>
            <person name="Viehrig K."/>
            <person name="Ye F."/>
            <person name="Su P."/>
            <person name="Kiefer A.F."/>
            <person name="Nichols A."/>
            <person name="Cepeda A.J."/>
            <person name="Yan W."/>
            <person name="Fan B."/>
            <person name="Jiang Y."/>
            <person name="Adhikari A."/>
            <person name="Zheng C.-J."/>
            <person name="Schuster L."/>
            <person name="Cowan T.M."/>
            <person name="Smanski M.J."/>
            <person name="Chevrette M.G."/>
            <person name="De Carvalho L.P.S."/>
            <person name="Shen B."/>
        </authorList>
    </citation>
    <scope>NUCLEOTIDE SEQUENCE [LARGE SCALE GENOMIC DNA]</scope>
    <source>
        <strain evidence="2 3">NPDC087045</strain>
    </source>
</reference>
<keyword evidence="1" id="KW-0812">Transmembrane</keyword>
<dbReference type="Proteomes" id="UP001617427">
    <property type="component" value="Unassembled WGS sequence"/>
</dbReference>
<organism evidence="2 3">
    <name type="scientific">Herbaspirillum chlorophenolicum</name>
    <dbReference type="NCBI Taxonomy" id="211589"/>
    <lineage>
        <taxon>Bacteria</taxon>
        <taxon>Pseudomonadati</taxon>
        <taxon>Pseudomonadota</taxon>
        <taxon>Betaproteobacteria</taxon>
        <taxon>Burkholderiales</taxon>
        <taxon>Oxalobacteraceae</taxon>
        <taxon>Herbaspirillum</taxon>
    </lineage>
</organism>